<dbReference type="Proteomes" id="UP000015620">
    <property type="component" value="Chromosome"/>
</dbReference>
<evidence type="ECO:0000256" key="1">
    <source>
        <dbReference type="SAM" id="Phobius"/>
    </source>
</evidence>
<accession>S5ZXN5</accession>
<protein>
    <submittedName>
        <fullName evidence="2">Uncharacterized protein</fullName>
    </submittedName>
</protein>
<proteinExistence type="predicted"/>
<dbReference type="AlphaFoldDB" id="S5ZXN5"/>
<evidence type="ECO:0000313" key="3">
    <source>
        <dbReference type="Proteomes" id="UP000015620"/>
    </source>
</evidence>
<reference evidence="2 3" key="1">
    <citation type="journal article" date="2013" name="PLoS ONE">
        <title>Genome-Wide Relatedness of Treponema pedis, from Gingiva and Necrotic Skin Lesions of Pigs, with the Human Oral Pathogen Treponema denticola.</title>
        <authorList>
            <person name="Svartstrom O."/>
            <person name="Mushtaq M."/>
            <person name="Pringle M."/>
            <person name="Segerman B."/>
        </authorList>
    </citation>
    <scope>NUCLEOTIDE SEQUENCE [LARGE SCALE GENOMIC DNA]</scope>
    <source>
        <strain evidence="2">T A4</strain>
    </source>
</reference>
<dbReference type="EMBL" id="CP004120">
    <property type="protein sequence ID" value="AGT42738.1"/>
    <property type="molecule type" value="Genomic_DNA"/>
</dbReference>
<feature type="transmembrane region" description="Helical" evidence="1">
    <location>
        <begin position="21"/>
        <end position="39"/>
    </location>
</feature>
<dbReference type="PATRIC" id="fig|1291379.3.peg.239"/>
<keyword evidence="3" id="KW-1185">Reference proteome</keyword>
<name>S5ZXN5_9SPIR</name>
<keyword evidence="1" id="KW-1133">Transmembrane helix</keyword>
<keyword evidence="1" id="KW-0812">Transmembrane</keyword>
<dbReference type="STRING" id="1291379.TPE_0242"/>
<gene>
    <name evidence="2" type="ORF">TPE_0242</name>
</gene>
<sequence>MNKCDFFQFICSVILNSSKGICAAFIIFSPAIYNYIAFIG</sequence>
<organism evidence="2 3">
    <name type="scientific">Treponema pedis str. T A4</name>
    <dbReference type="NCBI Taxonomy" id="1291379"/>
    <lineage>
        <taxon>Bacteria</taxon>
        <taxon>Pseudomonadati</taxon>
        <taxon>Spirochaetota</taxon>
        <taxon>Spirochaetia</taxon>
        <taxon>Spirochaetales</taxon>
        <taxon>Treponemataceae</taxon>
        <taxon>Treponema</taxon>
    </lineage>
</organism>
<dbReference type="HOGENOM" id="CLU_3298113_0_0_12"/>
<evidence type="ECO:0000313" key="2">
    <source>
        <dbReference type="EMBL" id="AGT42738.1"/>
    </source>
</evidence>
<dbReference type="KEGG" id="tped:TPE_0242"/>
<keyword evidence="1" id="KW-0472">Membrane</keyword>